<dbReference type="Pfam" id="PF14322">
    <property type="entry name" value="SusD-like_3"/>
    <property type="match status" value="1"/>
</dbReference>
<dbReference type="AlphaFoldDB" id="A0A679H660"/>
<evidence type="ECO:0000259" key="7">
    <source>
        <dbReference type="Pfam" id="PF14322"/>
    </source>
</evidence>
<dbReference type="Pfam" id="PF07980">
    <property type="entry name" value="SusD_RagB"/>
    <property type="match status" value="1"/>
</dbReference>
<dbReference type="InterPro" id="IPR012944">
    <property type="entry name" value="SusD_RagB_dom"/>
</dbReference>
<comment type="similarity">
    <text evidence="2">Belongs to the SusD family.</text>
</comment>
<organism evidence="8 9">
    <name type="scientific">Bacteroides thetaiotaomicron</name>
    <dbReference type="NCBI Taxonomy" id="818"/>
    <lineage>
        <taxon>Bacteria</taxon>
        <taxon>Pseudomonadati</taxon>
        <taxon>Bacteroidota</taxon>
        <taxon>Bacteroidia</taxon>
        <taxon>Bacteroidales</taxon>
        <taxon>Bacteroidaceae</taxon>
        <taxon>Bacteroides</taxon>
    </lineage>
</organism>
<comment type="subcellular location">
    <subcellularLocation>
        <location evidence="1">Cell outer membrane</location>
    </subcellularLocation>
</comment>
<dbReference type="EMBL" id="AP022660">
    <property type="protein sequence ID" value="BCA49371.1"/>
    <property type="molecule type" value="Genomic_DNA"/>
</dbReference>
<gene>
    <name evidence="8" type="ORF">BatF92_13130</name>
</gene>
<dbReference type="GO" id="GO:0009279">
    <property type="term" value="C:cell outer membrane"/>
    <property type="evidence" value="ECO:0007669"/>
    <property type="project" value="UniProtKB-SubCell"/>
</dbReference>
<evidence type="ECO:0000256" key="5">
    <source>
        <dbReference type="ARBA" id="ARBA00023237"/>
    </source>
</evidence>
<protein>
    <submittedName>
        <fullName evidence="8">Membrane protein</fullName>
    </submittedName>
</protein>
<evidence type="ECO:0000256" key="2">
    <source>
        <dbReference type="ARBA" id="ARBA00006275"/>
    </source>
</evidence>
<keyword evidence="3" id="KW-0732">Signal</keyword>
<sequence length="423" mass="47759">MLDEMRPKDKIPQDALSESDLTKLLNGVYAEMEELVFKFYMDGDVKGENFKAGPGFSMNDPMSMAPSSKEVLGQWQKCFTALKQVNFLVETYEASSNKDSQVVKQTGGTGYYFRALIYYHLVTRWGGAPILRKRTYDVVPISPEADVWNFIKEDLGKAESLLPEFTDRFYVSLSVCDALNAKVCLALKDYTNAAIYADRVITKSNFALSTTSAEYANAFISNSNSKELIFALANKRSTGLLLFYQSVNDIDPTWDYSPSADCYSHLYADTSVKKQDIRAKAVFGADNSRIIKFPNGSTGQFVTNEQPSQTPIVVARVAEMYLIKAEALGATNGLSTLKEFMNKRYATVSLPSSMSDTEFQNQILDERHRELYAEGQRWYDLKRTNRLDLFTSLNGRNYLMYYPVPQSERDLAGAENYPQNDGY</sequence>
<feature type="domain" description="SusD-like N-terminal" evidence="7">
    <location>
        <begin position="2"/>
        <end position="168"/>
    </location>
</feature>
<name>A0A679H660_BACT4</name>
<evidence type="ECO:0000313" key="9">
    <source>
        <dbReference type="Proteomes" id="UP000500882"/>
    </source>
</evidence>
<proteinExistence type="inferred from homology"/>
<dbReference type="SUPFAM" id="SSF48452">
    <property type="entry name" value="TPR-like"/>
    <property type="match status" value="1"/>
</dbReference>
<evidence type="ECO:0000256" key="4">
    <source>
        <dbReference type="ARBA" id="ARBA00023136"/>
    </source>
</evidence>
<keyword evidence="4" id="KW-0472">Membrane</keyword>
<reference evidence="8 9" key="1">
    <citation type="submission" date="2020-02" db="EMBL/GenBank/DDBJ databases">
        <title>Whole-genome sequencing and comparative analysis of the genomes of Bacteroides thetaiotaomicron and Escherichia coli isolated from a healthy resident in Vietnam.</title>
        <authorList>
            <person name="Mohsin M."/>
            <person name="Tanaka K."/>
            <person name="Kawahara R."/>
            <person name="Kondo S."/>
            <person name="Noguchi H."/>
            <person name="Motooka D."/>
            <person name="Nakamura S."/>
            <person name="Khong D.T."/>
            <person name="Nguyen T.N."/>
            <person name="Tran H.T."/>
            <person name="Yamamoto Y."/>
        </authorList>
    </citation>
    <scope>NUCLEOTIDE SEQUENCE [LARGE SCALE GENOMIC DNA]</scope>
    <source>
        <strain evidence="8 9">F9-2</strain>
    </source>
</reference>
<dbReference type="Gene3D" id="1.25.40.390">
    <property type="match status" value="1"/>
</dbReference>
<keyword evidence="5" id="KW-0998">Cell outer membrane</keyword>
<evidence type="ECO:0000313" key="8">
    <source>
        <dbReference type="EMBL" id="BCA49371.1"/>
    </source>
</evidence>
<evidence type="ECO:0000256" key="1">
    <source>
        <dbReference type="ARBA" id="ARBA00004442"/>
    </source>
</evidence>
<evidence type="ECO:0000259" key="6">
    <source>
        <dbReference type="Pfam" id="PF07980"/>
    </source>
</evidence>
<dbReference type="Proteomes" id="UP000500882">
    <property type="component" value="Chromosome"/>
</dbReference>
<dbReference type="InterPro" id="IPR033985">
    <property type="entry name" value="SusD-like_N"/>
</dbReference>
<dbReference type="InterPro" id="IPR011990">
    <property type="entry name" value="TPR-like_helical_dom_sf"/>
</dbReference>
<feature type="domain" description="RagB/SusD" evidence="6">
    <location>
        <begin position="291"/>
        <end position="386"/>
    </location>
</feature>
<accession>A0A679H660</accession>
<evidence type="ECO:0000256" key="3">
    <source>
        <dbReference type="ARBA" id="ARBA00022729"/>
    </source>
</evidence>